<dbReference type="Gene3D" id="3.30.565.10">
    <property type="entry name" value="Histidine kinase-like ATPase, C-terminal domain"/>
    <property type="match status" value="1"/>
</dbReference>
<keyword evidence="6" id="KW-0597">Phosphoprotein</keyword>
<dbReference type="GO" id="GO:0000155">
    <property type="term" value="F:phosphorelay sensor kinase activity"/>
    <property type="evidence" value="ECO:0007669"/>
    <property type="project" value="InterPro"/>
</dbReference>
<dbReference type="PRINTS" id="PR00344">
    <property type="entry name" value="BCTRLSENSOR"/>
</dbReference>
<keyword evidence="4" id="KW-1003">Cell membrane</keyword>
<evidence type="ECO:0000256" key="7">
    <source>
        <dbReference type="ARBA" id="ARBA00022679"/>
    </source>
</evidence>
<dbReference type="RefSeq" id="WP_119839607.1">
    <property type="nucleotide sequence ID" value="NZ_CP060436.1"/>
</dbReference>
<dbReference type="InterPro" id="IPR003594">
    <property type="entry name" value="HATPase_dom"/>
</dbReference>
<dbReference type="Pfam" id="PF02518">
    <property type="entry name" value="HATPase_c"/>
    <property type="match status" value="1"/>
</dbReference>
<evidence type="ECO:0000256" key="13">
    <source>
        <dbReference type="ARBA" id="ARBA00023012"/>
    </source>
</evidence>
<dbReference type="FunFam" id="1.10.287.130:FF:000049">
    <property type="entry name" value="C4-dicarboxylate transport sensor protein DctB"/>
    <property type="match status" value="1"/>
</dbReference>
<keyword evidence="8" id="KW-0812">Transmembrane</keyword>
<keyword evidence="9" id="KW-0547">Nucleotide-binding</keyword>
<dbReference type="OrthoDB" id="7568856at2"/>
<evidence type="ECO:0000256" key="8">
    <source>
        <dbReference type="ARBA" id="ARBA00022692"/>
    </source>
</evidence>
<dbReference type="InterPro" id="IPR017055">
    <property type="entry name" value="Sig_transdc_His_kinase_DctB"/>
</dbReference>
<dbReference type="PROSITE" id="PS50109">
    <property type="entry name" value="HIS_KIN"/>
    <property type="match status" value="1"/>
</dbReference>
<evidence type="ECO:0000256" key="3">
    <source>
        <dbReference type="ARBA" id="ARBA00012438"/>
    </source>
</evidence>
<keyword evidence="18" id="KW-1185">Reference proteome</keyword>
<keyword evidence="13" id="KW-0902">Two-component regulatory system</keyword>
<dbReference type="CDD" id="cd00082">
    <property type="entry name" value="HisKA"/>
    <property type="match status" value="1"/>
</dbReference>
<evidence type="ECO:0000313" key="17">
    <source>
        <dbReference type="EMBL" id="QPM89336.1"/>
    </source>
</evidence>
<keyword evidence="5" id="KW-0997">Cell inner membrane</keyword>
<comment type="subcellular location">
    <subcellularLocation>
        <location evidence="2">Cell inner membrane</location>
        <topology evidence="2">Multi-pass membrane protein</topology>
    </subcellularLocation>
</comment>
<accession>A0A418SF04</accession>
<keyword evidence="11" id="KW-0067">ATP-binding</keyword>
<comment type="function">
    <text evidence="15">Member of the two-component regulatory system DctB/DctD involved in the transport of C4-dicarboxylates. DctB functions as a membrane-associated protein kinase that phosphorylates DctD in response to environmental signals.</text>
</comment>
<name>A0A418SF04_9RHOB</name>
<evidence type="ECO:0000256" key="14">
    <source>
        <dbReference type="ARBA" id="ARBA00023136"/>
    </source>
</evidence>
<evidence type="ECO:0000256" key="15">
    <source>
        <dbReference type="ARBA" id="ARBA00059004"/>
    </source>
</evidence>
<dbReference type="InterPro" id="IPR004358">
    <property type="entry name" value="Sig_transdc_His_kin-like_C"/>
</dbReference>
<dbReference type="InterPro" id="IPR036097">
    <property type="entry name" value="HisK_dim/P_sf"/>
</dbReference>
<evidence type="ECO:0000313" key="18">
    <source>
        <dbReference type="Proteomes" id="UP000283786"/>
    </source>
</evidence>
<evidence type="ECO:0000256" key="5">
    <source>
        <dbReference type="ARBA" id="ARBA00022519"/>
    </source>
</evidence>
<dbReference type="InterPro" id="IPR029151">
    <property type="entry name" value="Sensor-like_sf"/>
</dbReference>
<dbReference type="Proteomes" id="UP000283786">
    <property type="component" value="Chromosome"/>
</dbReference>
<dbReference type="InterPro" id="IPR005467">
    <property type="entry name" value="His_kinase_dom"/>
</dbReference>
<evidence type="ECO:0000256" key="9">
    <source>
        <dbReference type="ARBA" id="ARBA00022741"/>
    </source>
</evidence>
<dbReference type="GO" id="GO:0005524">
    <property type="term" value="F:ATP binding"/>
    <property type="evidence" value="ECO:0007669"/>
    <property type="project" value="UniProtKB-KW"/>
</dbReference>
<keyword evidence="14" id="KW-0472">Membrane</keyword>
<dbReference type="InterPro" id="IPR003661">
    <property type="entry name" value="HisK_dim/P_dom"/>
</dbReference>
<keyword evidence="12" id="KW-1133">Transmembrane helix</keyword>
<sequence length="578" mass="61785">MWRRARAMLALLLAVAVISLAVFHAGYRQSLNALAQRGESDLSLAADRLTGQLQRYQDLAVLFAQHPTLRSVSAGAFPGPAADLMLRLADRTGVLNMAYLDDKGQVLAEARPGAVPETTYVAEAIARAQEGALGTGHGLAPGSALRSYVFAAPSFAPGGGVMGILMVSVNVELLEAEWRGDRPAVLFTDETGQVFITNRSELLGWQRGPGLRGLSPRDAPAAEVAARFIGGRELWHIDWSPYLPRRVLYLERDLPKVGMLAVALVDAAPSRRIALLQAAVVGLVLLVFGVALLSARERRRVLAEANAGLETRVADRTAALSGANTRLRREVQEREEAEAALKRAQSELVQAGKLSALGQMSAGLGHELNQPLMAIGQFAENGALFLERGQPDKAAENLIRIAGLAGRLGRIIRNLRAFARQESAPVRRIDLVQVISTALEMTEARLAGDGITLHWTPPSDPVWAMGGEVRLAQVLVNLITNAADAMTDSPRKRLDITLTGGAAPEIRLRDTGTGISDPDKIFDPFFSTKEVGASEGMGLGLSISYGMVQSQGGTIRGDNHPEGGAEFLVQLPVATEQV</sequence>
<evidence type="ECO:0000256" key="1">
    <source>
        <dbReference type="ARBA" id="ARBA00000085"/>
    </source>
</evidence>
<dbReference type="EC" id="2.7.13.3" evidence="3"/>
<gene>
    <name evidence="17" type="primary">sasA_3</name>
    <name evidence="17" type="ORF">PSAL_005510</name>
</gene>
<keyword evidence="7 17" id="KW-0808">Transferase</keyword>
<dbReference type="SUPFAM" id="SSF55874">
    <property type="entry name" value="ATPase domain of HSP90 chaperone/DNA topoisomerase II/histidine kinase"/>
    <property type="match status" value="1"/>
</dbReference>
<evidence type="ECO:0000256" key="11">
    <source>
        <dbReference type="ARBA" id="ARBA00022840"/>
    </source>
</evidence>
<evidence type="ECO:0000256" key="10">
    <source>
        <dbReference type="ARBA" id="ARBA00022777"/>
    </source>
</evidence>
<proteinExistence type="predicted"/>
<dbReference type="SUPFAM" id="SSF103190">
    <property type="entry name" value="Sensory domain-like"/>
    <property type="match status" value="1"/>
</dbReference>
<dbReference type="KEGG" id="palw:PSAL_005510"/>
<dbReference type="SUPFAM" id="SSF47384">
    <property type="entry name" value="Homodimeric domain of signal transducing histidine kinase"/>
    <property type="match status" value="1"/>
</dbReference>
<protein>
    <recommendedName>
        <fullName evidence="16">C4-dicarboxylate transport sensor protein DctB</fullName>
        <ecNumber evidence="3">2.7.13.3</ecNumber>
    </recommendedName>
</protein>
<evidence type="ECO:0000256" key="4">
    <source>
        <dbReference type="ARBA" id="ARBA00022475"/>
    </source>
</evidence>
<keyword evidence="10 17" id="KW-0418">Kinase</keyword>
<dbReference type="AlphaFoldDB" id="A0A418SF04"/>
<dbReference type="PANTHER" id="PTHR43065">
    <property type="entry name" value="SENSOR HISTIDINE KINASE"/>
    <property type="match status" value="1"/>
</dbReference>
<evidence type="ECO:0000256" key="16">
    <source>
        <dbReference type="ARBA" id="ARBA00073143"/>
    </source>
</evidence>
<comment type="catalytic activity">
    <reaction evidence="1">
        <text>ATP + protein L-histidine = ADP + protein N-phospho-L-histidine.</text>
        <dbReference type="EC" id="2.7.13.3"/>
    </reaction>
</comment>
<dbReference type="InterPro" id="IPR036890">
    <property type="entry name" value="HATPase_C_sf"/>
</dbReference>
<reference evidence="17 18" key="1">
    <citation type="submission" date="2020-08" db="EMBL/GenBank/DDBJ databases">
        <title>Genome sequence of Rhodobacteraceae bacterium Lw-13e.</title>
        <authorList>
            <person name="Poehlein A."/>
            <person name="Wolter L."/>
            <person name="Daniel R."/>
            <person name="Brinkhoff T."/>
        </authorList>
    </citation>
    <scope>NUCLEOTIDE SEQUENCE [LARGE SCALE GENOMIC DNA]</scope>
    <source>
        <strain evidence="17 18">Lw-13e</strain>
    </source>
</reference>
<dbReference type="GO" id="GO:0005886">
    <property type="term" value="C:plasma membrane"/>
    <property type="evidence" value="ECO:0007669"/>
    <property type="project" value="UniProtKB-SubCell"/>
</dbReference>
<evidence type="ECO:0000256" key="12">
    <source>
        <dbReference type="ARBA" id="ARBA00022989"/>
    </source>
</evidence>
<dbReference type="EMBL" id="CP060436">
    <property type="protein sequence ID" value="QPM89336.1"/>
    <property type="molecule type" value="Genomic_DNA"/>
</dbReference>
<dbReference type="Pfam" id="PF00512">
    <property type="entry name" value="HisKA"/>
    <property type="match status" value="1"/>
</dbReference>
<organism evidence="17 18">
    <name type="scientific">Pseudooceanicola algae</name>
    <dbReference type="NCBI Taxonomy" id="1537215"/>
    <lineage>
        <taxon>Bacteria</taxon>
        <taxon>Pseudomonadati</taxon>
        <taxon>Pseudomonadota</taxon>
        <taxon>Alphaproteobacteria</taxon>
        <taxon>Rhodobacterales</taxon>
        <taxon>Paracoccaceae</taxon>
        <taxon>Pseudooceanicola</taxon>
    </lineage>
</organism>
<dbReference type="SMART" id="SM00388">
    <property type="entry name" value="HisKA"/>
    <property type="match status" value="1"/>
</dbReference>
<dbReference type="Gene3D" id="1.10.287.130">
    <property type="match status" value="1"/>
</dbReference>
<dbReference type="PIRSF" id="PIRSF036431">
    <property type="entry name" value="STHK_DctB"/>
    <property type="match status" value="1"/>
</dbReference>
<evidence type="ECO:0000256" key="6">
    <source>
        <dbReference type="ARBA" id="ARBA00022553"/>
    </source>
</evidence>
<dbReference type="SMART" id="SM00387">
    <property type="entry name" value="HATPase_c"/>
    <property type="match status" value="1"/>
</dbReference>
<dbReference type="PANTHER" id="PTHR43065:SF46">
    <property type="entry name" value="C4-DICARBOXYLATE TRANSPORT SENSOR PROTEIN DCTB"/>
    <property type="match status" value="1"/>
</dbReference>
<evidence type="ECO:0000256" key="2">
    <source>
        <dbReference type="ARBA" id="ARBA00004429"/>
    </source>
</evidence>